<evidence type="ECO:0000313" key="2">
    <source>
        <dbReference type="EMBL" id="QZP37845.1"/>
    </source>
</evidence>
<accession>A0A8T8WDD5</accession>
<dbReference type="RefSeq" id="WP_222607653.1">
    <property type="nucleotide sequence ID" value="NZ_CP081958.1"/>
</dbReference>
<dbReference type="GeneID" id="67176738"/>
<sequence>MVDPVVLVALALLVAGVVGSVVPIVPAGPLSVAGVLVYYVLAPPSAPTLGLGWVIVFTLVGLTAFAVEHLGGPLASKAGGAEPVTMVAAGLASLVLLFVVGPLGILVGTVGVVFAAELRAGKAPGEAARAAAFTVAGMLASSVAQLALTLSILAGFVVVVFVF</sequence>
<dbReference type="PANTHER" id="PTHR39165:SF1">
    <property type="entry name" value="DUF456 DOMAIN-CONTAINING PROTEIN"/>
    <property type="match status" value="1"/>
</dbReference>
<dbReference type="Pfam" id="PF04306">
    <property type="entry name" value="DUF456"/>
    <property type="match status" value="1"/>
</dbReference>
<gene>
    <name evidence="2" type="ORF">K6T50_01310</name>
</gene>
<dbReference type="EMBL" id="CP081958">
    <property type="protein sequence ID" value="QZP37845.1"/>
    <property type="molecule type" value="Genomic_DNA"/>
</dbReference>
<name>A0A8T8WDD5_9EURY</name>
<feature type="transmembrane region" description="Helical" evidence="1">
    <location>
        <begin position="83"/>
        <end position="116"/>
    </location>
</feature>
<keyword evidence="3" id="KW-1185">Reference proteome</keyword>
<keyword evidence="1" id="KW-0812">Transmembrane</keyword>
<dbReference type="InterPro" id="IPR007403">
    <property type="entry name" value="DUF456"/>
</dbReference>
<feature type="transmembrane region" description="Helical" evidence="1">
    <location>
        <begin position="51"/>
        <end position="71"/>
    </location>
</feature>
<keyword evidence="1" id="KW-1133">Transmembrane helix</keyword>
<dbReference type="AlphaFoldDB" id="A0A8T8WDD5"/>
<dbReference type="Proteomes" id="UP000826254">
    <property type="component" value="Chromosome"/>
</dbReference>
<evidence type="ECO:0000256" key="1">
    <source>
        <dbReference type="SAM" id="Phobius"/>
    </source>
</evidence>
<dbReference type="KEGG" id="hmp:K6T50_01310"/>
<organism evidence="2 3">
    <name type="scientific">Halobaculum magnesiiphilum</name>
    <dbReference type="NCBI Taxonomy" id="1017351"/>
    <lineage>
        <taxon>Archaea</taxon>
        <taxon>Methanobacteriati</taxon>
        <taxon>Methanobacteriota</taxon>
        <taxon>Stenosarchaea group</taxon>
        <taxon>Halobacteria</taxon>
        <taxon>Halobacteriales</taxon>
        <taxon>Haloferacaceae</taxon>
        <taxon>Halobaculum</taxon>
    </lineage>
</organism>
<proteinExistence type="predicted"/>
<evidence type="ECO:0000313" key="3">
    <source>
        <dbReference type="Proteomes" id="UP000826254"/>
    </source>
</evidence>
<protein>
    <submittedName>
        <fullName evidence="2">DUF456 family protein</fullName>
    </submittedName>
</protein>
<reference evidence="2 3" key="1">
    <citation type="journal article" date="2021" name="Int. J. Syst. Evol. Microbiol.">
        <title>Halobaculum halophilum sp. nov. and Halobaculum salinum sp. nov., isolated from salt lake and saline soil.</title>
        <authorList>
            <person name="Cui H.L."/>
            <person name="Shi X.W."/>
            <person name="Yin X.M."/>
            <person name="Yang X.Y."/>
            <person name="Hou J."/>
            <person name="Zhu L."/>
        </authorList>
    </citation>
    <scope>NUCLEOTIDE SEQUENCE [LARGE SCALE GENOMIC DNA]</scope>
    <source>
        <strain evidence="2 3">NBRC 109044</strain>
    </source>
</reference>
<feature type="transmembrane region" description="Helical" evidence="1">
    <location>
        <begin position="136"/>
        <end position="162"/>
    </location>
</feature>
<keyword evidence="1" id="KW-0472">Membrane</keyword>
<dbReference type="PANTHER" id="PTHR39165">
    <property type="entry name" value="IG HYPOTHETICAL 17883"/>
    <property type="match status" value="1"/>
</dbReference>